<evidence type="ECO:0000313" key="4">
    <source>
        <dbReference type="EMBL" id="SOR27098.1"/>
    </source>
</evidence>
<dbReference type="Proteomes" id="UP001223720">
    <property type="component" value="Chromosome"/>
</dbReference>
<reference evidence="7" key="2">
    <citation type="submission" date="2017-10" db="EMBL/GenBank/DDBJ databases">
        <authorList>
            <person name="Regsiter A."/>
            <person name="William W."/>
        </authorList>
    </citation>
    <scope>NUCLEOTIDE SEQUENCE [LARGE SCALE GENOMIC DNA]</scope>
</reference>
<protein>
    <submittedName>
        <fullName evidence="3">Uncharacterized protein</fullName>
    </submittedName>
</protein>
<evidence type="ECO:0000313" key="7">
    <source>
        <dbReference type="Proteomes" id="UP000233769"/>
    </source>
</evidence>
<dbReference type="Proteomes" id="UP000233769">
    <property type="component" value="Chromosome tk0001"/>
</dbReference>
<keyword evidence="2" id="KW-0472">Membrane</keyword>
<accession>A0A1S1P9Q1</accession>
<dbReference type="EMBL" id="CP073633">
    <property type="protein sequence ID" value="WHQ69899.1"/>
    <property type="molecule type" value="Genomic_DNA"/>
</dbReference>
<dbReference type="OMA" id="MAGLIWY"/>
<evidence type="ECO:0000313" key="6">
    <source>
        <dbReference type="Proteomes" id="UP000180215"/>
    </source>
</evidence>
<feature type="compositionally biased region" description="Basic and acidic residues" evidence="1">
    <location>
        <begin position="32"/>
        <end position="45"/>
    </location>
</feature>
<keyword evidence="2" id="KW-1133">Transmembrane helix</keyword>
<dbReference type="AlphaFoldDB" id="A0A1S1P9Q1"/>
<reference evidence="5" key="4">
    <citation type="journal article" date="2022" name="Biotechnol. Bioprocess Eng.">
        <title>Pan-genome Analysis Reveals Comparative Genomic Features of Central Metabolic Pathways in Methylorubrum extorquens.</title>
        <authorList>
            <person name="Lee G.M."/>
            <person name="Scott-Nevros Z.K."/>
            <person name="Lee S.-M."/>
            <person name="Kim D."/>
        </authorList>
    </citation>
    <scope>NUCLEOTIDE SEQUENCE</scope>
    <source>
        <strain evidence="5">ATCC 55366</strain>
    </source>
</reference>
<feature type="transmembrane region" description="Helical" evidence="2">
    <location>
        <begin position="100"/>
        <end position="119"/>
    </location>
</feature>
<feature type="region of interest" description="Disordered" evidence="1">
    <location>
        <begin position="1"/>
        <end position="90"/>
    </location>
</feature>
<reference evidence="3 6" key="1">
    <citation type="submission" date="2016-10" db="EMBL/GenBank/DDBJ databases">
        <title>Draft genome sequence of Methylobacterium extorquens CP3, a seed endophyte of Crotalaria pumila with plant growth-promoting and metal tolerance properties.</title>
        <authorList>
            <person name="Sanchez-Lopez A.S."/>
            <person name="Van Hamme J.D."/>
            <person name="Thijs S."/>
            <person name="Mcammond B.M."/>
            <person name="Stevens V."/>
            <person name="Gonzalez-Chavez M.D.C."/>
            <person name="Vangronsveld J."/>
        </authorList>
    </citation>
    <scope>NUCLEOTIDE SEQUENCE [LARGE SCALE GENOMIC DNA]</scope>
    <source>
        <strain evidence="3 6">CP3</strain>
    </source>
</reference>
<proteinExistence type="predicted"/>
<dbReference type="GeneID" id="72992441"/>
<evidence type="ECO:0000256" key="2">
    <source>
        <dbReference type="SAM" id="Phobius"/>
    </source>
</evidence>
<reference evidence="4" key="3">
    <citation type="submission" date="2017-10" db="EMBL/GenBank/DDBJ databases">
        <authorList>
            <person name="Banno H."/>
            <person name="Chua N.-H."/>
        </authorList>
    </citation>
    <scope>NUCLEOTIDE SEQUENCE [LARGE SCALE GENOMIC DNA]</scope>
    <source>
        <strain evidence="4">TK 0001</strain>
    </source>
</reference>
<dbReference type="EMBL" id="LT962688">
    <property type="protein sequence ID" value="SOR27098.1"/>
    <property type="molecule type" value="Genomic_DNA"/>
</dbReference>
<evidence type="ECO:0000256" key="1">
    <source>
        <dbReference type="SAM" id="MobiDB-lite"/>
    </source>
</evidence>
<evidence type="ECO:0000313" key="5">
    <source>
        <dbReference type="EMBL" id="WHQ69899.1"/>
    </source>
</evidence>
<dbReference type="RefSeq" id="WP_003600801.1">
    <property type="nucleotide sequence ID" value="NZ_BJVP01000001.1"/>
</dbReference>
<gene>
    <name evidence="3" type="ORF">BK022_06340</name>
    <name evidence="5" type="ORF">KEC54_26910</name>
    <name evidence="4" type="ORF">TK0001_0496</name>
</gene>
<name>A0A1S1P9Q1_METEX</name>
<organism evidence="3 6">
    <name type="scientific">Methylorubrum extorquens</name>
    <name type="common">Methylobacterium dichloromethanicum</name>
    <name type="synonym">Methylobacterium extorquens</name>
    <dbReference type="NCBI Taxonomy" id="408"/>
    <lineage>
        <taxon>Bacteria</taxon>
        <taxon>Pseudomonadati</taxon>
        <taxon>Pseudomonadota</taxon>
        <taxon>Alphaproteobacteria</taxon>
        <taxon>Hyphomicrobiales</taxon>
        <taxon>Methylobacteriaceae</taxon>
        <taxon>Methylorubrum</taxon>
    </lineage>
</organism>
<sequence length="120" mass="12738">MALRSETPPPPADHVPDAPAPSERPTSAQLKAEIDSGRTGDKIPAHDPGLSPLGTDDEAAGTPADASRVALAREEETRPRRQRASRMQTGHGANRWVMPAYYGAIVVAALAVGLVVWLLR</sequence>
<dbReference type="EMBL" id="MNAO01000046">
    <property type="protein sequence ID" value="OHV17322.1"/>
    <property type="molecule type" value="Genomic_DNA"/>
</dbReference>
<dbReference type="Proteomes" id="UP000180215">
    <property type="component" value="Unassembled WGS sequence"/>
</dbReference>
<keyword evidence="2" id="KW-0812">Transmembrane</keyword>
<evidence type="ECO:0000313" key="3">
    <source>
        <dbReference type="EMBL" id="OHV17322.1"/>
    </source>
</evidence>